<protein>
    <submittedName>
        <fullName evidence="9">ABC transporter ATP-binding protein</fullName>
    </submittedName>
</protein>
<dbReference type="GO" id="GO:0005524">
    <property type="term" value="F:ATP binding"/>
    <property type="evidence" value="ECO:0007669"/>
    <property type="project" value="UniProtKB-KW"/>
</dbReference>
<organism evidence="9 10">
    <name type="scientific">Rhizobium oryzicola</name>
    <dbReference type="NCBI Taxonomy" id="1232668"/>
    <lineage>
        <taxon>Bacteria</taxon>
        <taxon>Pseudomonadati</taxon>
        <taxon>Pseudomonadota</taxon>
        <taxon>Alphaproteobacteria</taxon>
        <taxon>Hyphomicrobiales</taxon>
        <taxon>Rhizobiaceae</taxon>
        <taxon>Rhizobium/Agrobacterium group</taxon>
        <taxon>Rhizobium</taxon>
    </lineage>
</organism>
<proteinExistence type="inferred from homology"/>
<dbReference type="Pfam" id="PF08352">
    <property type="entry name" value="oligo_HPY"/>
    <property type="match status" value="1"/>
</dbReference>
<dbReference type="SUPFAM" id="SSF52540">
    <property type="entry name" value="P-loop containing nucleoside triphosphate hydrolases"/>
    <property type="match status" value="1"/>
</dbReference>
<evidence type="ECO:0000256" key="2">
    <source>
        <dbReference type="ARBA" id="ARBA00005417"/>
    </source>
</evidence>
<dbReference type="PANTHER" id="PTHR43297:SF2">
    <property type="entry name" value="DIPEPTIDE TRANSPORT ATP-BINDING PROTEIN DPPD"/>
    <property type="match status" value="1"/>
</dbReference>
<comment type="similarity">
    <text evidence="2">Belongs to the ABC transporter superfamily.</text>
</comment>
<name>A0ABT8T346_9HYPH</name>
<reference evidence="9" key="2">
    <citation type="submission" date="2023-07" db="EMBL/GenBank/DDBJ databases">
        <authorList>
            <person name="Sun H."/>
        </authorList>
    </citation>
    <scope>NUCLEOTIDE SEQUENCE</scope>
    <source>
        <strain evidence="9">05753</strain>
    </source>
</reference>
<dbReference type="PROSITE" id="PS50893">
    <property type="entry name" value="ABC_TRANSPORTER_2"/>
    <property type="match status" value="1"/>
</dbReference>
<dbReference type="InterPro" id="IPR013563">
    <property type="entry name" value="Oligopep_ABC_C"/>
</dbReference>
<keyword evidence="7" id="KW-0472">Membrane</keyword>
<dbReference type="InterPro" id="IPR003593">
    <property type="entry name" value="AAA+_ATPase"/>
</dbReference>
<evidence type="ECO:0000256" key="5">
    <source>
        <dbReference type="ARBA" id="ARBA00022741"/>
    </source>
</evidence>
<dbReference type="InterPro" id="IPR003439">
    <property type="entry name" value="ABC_transporter-like_ATP-bd"/>
</dbReference>
<dbReference type="InterPro" id="IPR050388">
    <property type="entry name" value="ABC_Ni/Peptide_Import"/>
</dbReference>
<dbReference type="SMART" id="SM00382">
    <property type="entry name" value="AAA"/>
    <property type="match status" value="1"/>
</dbReference>
<evidence type="ECO:0000256" key="6">
    <source>
        <dbReference type="ARBA" id="ARBA00022840"/>
    </source>
</evidence>
<dbReference type="Proteomes" id="UP001169006">
    <property type="component" value="Unassembled WGS sequence"/>
</dbReference>
<comment type="subcellular location">
    <subcellularLocation>
        <location evidence="1">Cell inner membrane</location>
        <topology evidence="1">Peripheral membrane protein</topology>
    </subcellularLocation>
</comment>
<evidence type="ECO:0000313" key="9">
    <source>
        <dbReference type="EMBL" id="MDO1584839.1"/>
    </source>
</evidence>
<keyword evidence="3" id="KW-0813">Transport</keyword>
<dbReference type="NCBIfam" id="TIGR01727">
    <property type="entry name" value="oligo_HPY"/>
    <property type="match status" value="1"/>
</dbReference>
<keyword evidence="6 9" id="KW-0067">ATP-binding</keyword>
<sequence length="336" mass="35704">MAFVEIENLSVAFGRSMALRGINLSVERGEAVGLVGESGCGKSVTWLAALGLLPASATVRGSVWLDGKDILGAPKARLEPVRGGRIAMIFQDPAASLNPVHRIGRQIGEALTLHRGMTGERAKAEVIRLMDQVGIPDARNRINAYPHELSGGQNQRVMIAMALAGEPELLVADEPTTALDVTIQAQILDLLTTLRRDTGMAMVLISHDLGVVSETCSRIAVMYAGRIVEEAPSGQIFSHPGHPYTRGLLGSLPPLTGPRRRLVAIPGSVPEAARMPSGCAFAPRCDLSTELCAQVDPAPLPLADDHSAACVFAKPYQRNVHPVAGEGAFARERVLQ</sequence>
<keyword evidence="5" id="KW-0547">Nucleotide-binding</keyword>
<comment type="caution">
    <text evidence="9">The sequence shown here is derived from an EMBL/GenBank/DDBJ whole genome shotgun (WGS) entry which is preliminary data.</text>
</comment>
<dbReference type="PANTHER" id="PTHR43297">
    <property type="entry name" value="OLIGOPEPTIDE TRANSPORT ATP-BINDING PROTEIN APPD"/>
    <property type="match status" value="1"/>
</dbReference>
<evidence type="ECO:0000256" key="4">
    <source>
        <dbReference type="ARBA" id="ARBA00022475"/>
    </source>
</evidence>
<dbReference type="CDD" id="cd03257">
    <property type="entry name" value="ABC_NikE_OppD_transporters"/>
    <property type="match status" value="1"/>
</dbReference>
<evidence type="ECO:0000259" key="8">
    <source>
        <dbReference type="PROSITE" id="PS50893"/>
    </source>
</evidence>
<evidence type="ECO:0000313" key="10">
    <source>
        <dbReference type="Proteomes" id="UP001169006"/>
    </source>
</evidence>
<gene>
    <name evidence="9" type="ORF">Q2T52_22355</name>
</gene>
<keyword evidence="4" id="KW-1003">Cell membrane</keyword>
<evidence type="ECO:0000256" key="7">
    <source>
        <dbReference type="ARBA" id="ARBA00023136"/>
    </source>
</evidence>
<dbReference type="Pfam" id="PF00005">
    <property type="entry name" value="ABC_tran"/>
    <property type="match status" value="1"/>
</dbReference>
<dbReference type="Gene3D" id="3.40.50.300">
    <property type="entry name" value="P-loop containing nucleotide triphosphate hydrolases"/>
    <property type="match status" value="1"/>
</dbReference>
<dbReference type="InterPro" id="IPR027417">
    <property type="entry name" value="P-loop_NTPase"/>
</dbReference>
<dbReference type="EMBL" id="JAUKWQ010000011">
    <property type="protein sequence ID" value="MDO1584839.1"/>
    <property type="molecule type" value="Genomic_DNA"/>
</dbReference>
<reference evidence="9" key="1">
    <citation type="journal article" date="2015" name="Int. J. Syst. Evol. Microbiol.">
        <title>Rhizobium oryzicola sp. nov., potential plant-growth-promoting endophytic bacteria isolated from rice roots.</title>
        <authorList>
            <person name="Zhang X.X."/>
            <person name="Gao J.S."/>
            <person name="Cao Y.H."/>
            <person name="Sheirdil R.A."/>
            <person name="Wang X.C."/>
            <person name="Zhang L."/>
        </authorList>
    </citation>
    <scope>NUCLEOTIDE SEQUENCE</scope>
    <source>
        <strain evidence="9">05753</strain>
    </source>
</reference>
<evidence type="ECO:0000256" key="1">
    <source>
        <dbReference type="ARBA" id="ARBA00004417"/>
    </source>
</evidence>
<accession>A0ABT8T346</accession>
<feature type="domain" description="ABC transporter" evidence="8">
    <location>
        <begin position="4"/>
        <end position="249"/>
    </location>
</feature>
<keyword evidence="10" id="KW-1185">Reference proteome</keyword>
<evidence type="ECO:0000256" key="3">
    <source>
        <dbReference type="ARBA" id="ARBA00022448"/>
    </source>
</evidence>
<dbReference type="RefSeq" id="WP_302079106.1">
    <property type="nucleotide sequence ID" value="NZ_JAUKWQ010000011.1"/>
</dbReference>